<reference evidence="1" key="1">
    <citation type="journal article" date="2012" name="Nat. Biotechnol.">
        <title>Draft genome sequence of pigeonpea (Cajanus cajan), an orphan legume crop of resource-poor farmers.</title>
        <authorList>
            <person name="Varshney R.K."/>
            <person name="Chen W."/>
            <person name="Li Y."/>
            <person name="Bharti A.K."/>
            <person name="Saxena R.K."/>
            <person name="Schlueter J.A."/>
            <person name="Donoghue M.T."/>
            <person name="Azam S."/>
            <person name="Fan G."/>
            <person name="Whaley A.M."/>
            <person name="Farmer A.D."/>
            <person name="Sheridan J."/>
            <person name="Iwata A."/>
            <person name="Tuteja R."/>
            <person name="Penmetsa R.V."/>
            <person name="Wu W."/>
            <person name="Upadhyaya H.D."/>
            <person name="Yang S.P."/>
            <person name="Shah T."/>
            <person name="Saxena K.B."/>
            <person name="Michael T."/>
            <person name="McCombie W.R."/>
            <person name="Yang B."/>
            <person name="Zhang G."/>
            <person name="Yang H."/>
            <person name="Wang J."/>
            <person name="Spillane C."/>
            <person name="Cook D.R."/>
            <person name="May G.D."/>
            <person name="Xu X."/>
            <person name="Jackson S.A."/>
        </authorList>
    </citation>
    <scope>NUCLEOTIDE SEQUENCE [LARGE SCALE GENOMIC DNA]</scope>
</reference>
<evidence type="ECO:0000313" key="2">
    <source>
        <dbReference type="Proteomes" id="UP000075243"/>
    </source>
</evidence>
<dbReference type="Proteomes" id="UP000075243">
    <property type="component" value="Unassembled WGS sequence"/>
</dbReference>
<dbReference type="Gramene" id="C.cajan_23726.t">
    <property type="protein sequence ID" value="C.cajan_23726.t.cds1"/>
    <property type="gene ID" value="C.cajan_23726"/>
</dbReference>
<feature type="non-terminal residue" evidence="1">
    <location>
        <position position="1"/>
    </location>
</feature>
<proteinExistence type="predicted"/>
<sequence>SSSNSSALIAFGEMTTSKSMLPPPSAPADDVSLPSWLLLYPVRIFTPFQSHRSFPNGLNLGELDTVTSKESE</sequence>
<keyword evidence="2" id="KW-1185">Reference proteome</keyword>
<gene>
    <name evidence="1" type="ORF">KK1_024412</name>
</gene>
<accession>A0A151SFN8</accession>
<organism evidence="1 2">
    <name type="scientific">Cajanus cajan</name>
    <name type="common">Pigeon pea</name>
    <name type="synonym">Cajanus indicus</name>
    <dbReference type="NCBI Taxonomy" id="3821"/>
    <lineage>
        <taxon>Eukaryota</taxon>
        <taxon>Viridiplantae</taxon>
        <taxon>Streptophyta</taxon>
        <taxon>Embryophyta</taxon>
        <taxon>Tracheophyta</taxon>
        <taxon>Spermatophyta</taxon>
        <taxon>Magnoliopsida</taxon>
        <taxon>eudicotyledons</taxon>
        <taxon>Gunneridae</taxon>
        <taxon>Pentapetalae</taxon>
        <taxon>rosids</taxon>
        <taxon>fabids</taxon>
        <taxon>Fabales</taxon>
        <taxon>Fabaceae</taxon>
        <taxon>Papilionoideae</taxon>
        <taxon>50 kb inversion clade</taxon>
        <taxon>NPAAA clade</taxon>
        <taxon>indigoferoid/millettioid clade</taxon>
        <taxon>Phaseoleae</taxon>
        <taxon>Cajanus</taxon>
    </lineage>
</organism>
<evidence type="ECO:0000313" key="1">
    <source>
        <dbReference type="EMBL" id="KYP53521.1"/>
    </source>
</evidence>
<dbReference type="AlphaFoldDB" id="A0A151SFN8"/>
<protein>
    <submittedName>
        <fullName evidence="1">Uncharacterized protein</fullName>
    </submittedName>
</protein>
<name>A0A151SFN8_CAJCA</name>
<dbReference type="EMBL" id="KQ483412">
    <property type="protein sequence ID" value="KYP53521.1"/>
    <property type="molecule type" value="Genomic_DNA"/>
</dbReference>